<feature type="compositionally biased region" description="Basic and acidic residues" evidence="1">
    <location>
        <begin position="62"/>
        <end position="71"/>
    </location>
</feature>
<comment type="caution">
    <text evidence="2">The sequence shown here is derived from an EMBL/GenBank/DDBJ whole genome shotgun (WGS) entry which is preliminary data.</text>
</comment>
<evidence type="ECO:0000256" key="1">
    <source>
        <dbReference type="SAM" id="MobiDB-lite"/>
    </source>
</evidence>
<dbReference type="EMBL" id="CM029042">
    <property type="protein sequence ID" value="KAG2618809.1"/>
    <property type="molecule type" value="Genomic_DNA"/>
</dbReference>
<sequence>MPCPPPPPPPPPRWQLALASQRGVGLFCLPACSAAPPCSRSLVLFRGGGGGGGSQAGQCGGTERDSAEGAKRHGRSGPVPRRIVIDQPTTRMLCTKEGGAMAQVGLHVAPPMVGWHGRRFHL</sequence>
<feature type="region of interest" description="Disordered" evidence="1">
    <location>
        <begin position="49"/>
        <end position="81"/>
    </location>
</feature>
<accession>A0A8T0UED2</accession>
<organism evidence="2 3">
    <name type="scientific">Panicum virgatum</name>
    <name type="common">Blackwell switchgrass</name>
    <dbReference type="NCBI Taxonomy" id="38727"/>
    <lineage>
        <taxon>Eukaryota</taxon>
        <taxon>Viridiplantae</taxon>
        <taxon>Streptophyta</taxon>
        <taxon>Embryophyta</taxon>
        <taxon>Tracheophyta</taxon>
        <taxon>Spermatophyta</taxon>
        <taxon>Magnoliopsida</taxon>
        <taxon>Liliopsida</taxon>
        <taxon>Poales</taxon>
        <taxon>Poaceae</taxon>
        <taxon>PACMAD clade</taxon>
        <taxon>Panicoideae</taxon>
        <taxon>Panicodae</taxon>
        <taxon>Paniceae</taxon>
        <taxon>Panicinae</taxon>
        <taxon>Panicum</taxon>
        <taxon>Panicum sect. Hiantes</taxon>
    </lineage>
</organism>
<evidence type="ECO:0000313" key="3">
    <source>
        <dbReference type="Proteomes" id="UP000823388"/>
    </source>
</evidence>
<keyword evidence="3" id="KW-1185">Reference proteome</keyword>
<gene>
    <name evidence="2" type="ORF">PVAP13_3NG141327</name>
</gene>
<reference evidence="2" key="1">
    <citation type="submission" date="2020-05" db="EMBL/GenBank/DDBJ databases">
        <title>WGS assembly of Panicum virgatum.</title>
        <authorList>
            <person name="Lovell J.T."/>
            <person name="Jenkins J."/>
            <person name="Shu S."/>
            <person name="Juenger T.E."/>
            <person name="Schmutz J."/>
        </authorList>
    </citation>
    <scope>NUCLEOTIDE SEQUENCE</scope>
    <source>
        <strain evidence="2">AP13</strain>
    </source>
</reference>
<proteinExistence type="predicted"/>
<protein>
    <submittedName>
        <fullName evidence="2">Uncharacterized protein</fullName>
    </submittedName>
</protein>
<dbReference type="AlphaFoldDB" id="A0A8T0UED2"/>
<feature type="compositionally biased region" description="Gly residues" evidence="1">
    <location>
        <begin position="49"/>
        <end position="60"/>
    </location>
</feature>
<name>A0A8T0UED2_PANVG</name>
<evidence type="ECO:0000313" key="2">
    <source>
        <dbReference type="EMBL" id="KAG2618809.1"/>
    </source>
</evidence>
<dbReference type="Proteomes" id="UP000823388">
    <property type="component" value="Chromosome 3N"/>
</dbReference>